<keyword evidence="5" id="KW-0697">Rotamase</keyword>
<dbReference type="SUPFAM" id="SSF50891">
    <property type="entry name" value="Cyclophilin-like"/>
    <property type="match status" value="1"/>
</dbReference>
<dbReference type="PANTHER" id="PTHR45625:SF4">
    <property type="entry name" value="PEPTIDYLPROLYL ISOMERASE DOMAIN AND WD REPEAT-CONTAINING PROTEIN 1"/>
    <property type="match status" value="1"/>
</dbReference>
<dbReference type="GO" id="GO:0003755">
    <property type="term" value="F:peptidyl-prolyl cis-trans isomerase activity"/>
    <property type="evidence" value="ECO:0007669"/>
    <property type="project" value="UniProtKB-KW"/>
</dbReference>
<dbReference type="InterPro" id="IPR036322">
    <property type="entry name" value="WD40_repeat_dom_sf"/>
</dbReference>
<name>A0A0N4VCD6_ENTVE</name>
<dbReference type="WBParaSite" id="EVEC_0000822801-mRNA-1">
    <property type="protein sequence ID" value="EVEC_0000822801-mRNA-1"/>
    <property type="gene ID" value="EVEC_0000822801"/>
</dbReference>
<dbReference type="Pfam" id="PF00160">
    <property type="entry name" value="Pro_isomerase"/>
    <property type="match status" value="1"/>
</dbReference>
<comment type="catalytic activity">
    <reaction evidence="1">
        <text>[protein]-peptidylproline (omega=180) = [protein]-peptidylproline (omega=0)</text>
        <dbReference type="Rhea" id="RHEA:16237"/>
        <dbReference type="Rhea" id="RHEA-COMP:10747"/>
        <dbReference type="Rhea" id="RHEA-COMP:10748"/>
        <dbReference type="ChEBI" id="CHEBI:83833"/>
        <dbReference type="ChEBI" id="CHEBI:83834"/>
        <dbReference type="EC" id="5.2.1.8"/>
    </reaction>
</comment>
<evidence type="ECO:0000256" key="1">
    <source>
        <dbReference type="ARBA" id="ARBA00000971"/>
    </source>
</evidence>
<dbReference type="InterPro" id="IPR002130">
    <property type="entry name" value="Cyclophilin-type_PPIase_dom"/>
</dbReference>
<dbReference type="OrthoDB" id="10264753at2759"/>
<dbReference type="EC" id="5.2.1.8" evidence="2"/>
<protein>
    <recommendedName>
        <fullName evidence="2">peptidylprolyl isomerase</fullName>
        <ecNumber evidence="2">5.2.1.8</ecNumber>
    </recommendedName>
</protein>
<evidence type="ECO:0000313" key="10">
    <source>
        <dbReference type="WBParaSite" id="EVEC_0000822801-mRNA-1"/>
    </source>
</evidence>
<evidence type="ECO:0000313" key="8">
    <source>
        <dbReference type="EMBL" id="VDD92961.1"/>
    </source>
</evidence>
<dbReference type="FunFam" id="2.130.10.10:FF:000471">
    <property type="entry name" value="Peptidylprolyl isomerase domain and WD repeat-containing protein"/>
    <property type="match status" value="1"/>
</dbReference>
<dbReference type="PROSITE" id="PS50072">
    <property type="entry name" value="CSA_PPIASE_2"/>
    <property type="match status" value="1"/>
</dbReference>
<dbReference type="GO" id="GO:0006457">
    <property type="term" value="P:protein folding"/>
    <property type="evidence" value="ECO:0007669"/>
    <property type="project" value="InterPro"/>
</dbReference>
<keyword evidence="3" id="KW-0853">WD repeat</keyword>
<keyword evidence="6" id="KW-0413">Isomerase</keyword>
<dbReference type="AlphaFoldDB" id="A0A0N4VCD6"/>
<evidence type="ECO:0000256" key="5">
    <source>
        <dbReference type="ARBA" id="ARBA00023110"/>
    </source>
</evidence>
<gene>
    <name evidence="8" type="ORF">EVEC_LOCUS7712</name>
</gene>
<evidence type="ECO:0000256" key="4">
    <source>
        <dbReference type="ARBA" id="ARBA00022737"/>
    </source>
</evidence>
<dbReference type="InterPro" id="IPR020892">
    <property type="entry name" value="Cyclophilin-type_PPIase_CS"/>
</dbReference>
<evidence type="ECO:0000256" key="6">
    <source>
        <dbReference type="ARBA" id="ARBA00023235"/>
    </source>
</evidence>
<dbReference type="SUPFAM" id="SSF50978">
    <property type="entry name" value="WD40 repeat-like"/>
    <property type="match status" value="1"/>
</dbReference>
<dbReference type="SMART" id="SM00320">
    <property type="entry name" value="WD40"/>
    <property type="match status" value="3"/>
</dbReference>
<dbReference type="InterPro" id="IPR029000">
    <property type="entry name" value="Cyclophilin-like_dom_sf"/>
</dbReference>
<reference evidence="10" key="1">
    <citation type="submission" date="2017-02" db="UniProtKB">
        <authorList>
            <consortium name="WormBaseParasite"/>
        </authorList>
    </citation>
    <scope>IDENTIFICATION</scope>
</reference>
<dbReference type="FunFam" id="2.40.100.10:FF:000003">
    <property type="entry name" value="Peptidylprolyl isomerase domain and WD repeat-containing 1"/>
    <property type="match status" value="1"/>
</dbReference>
<dbReference type="PRINTS" id="PR00153">
    <property type="entry name" value="CSAPPISMRASE"/>
</dbReference>
<organism evidence="10">
    <name type="scientific">Enterobius vermicularis</name>
    <name type="common">Human pinworm</name>
    <dbReference type="NCBI Taxonomy" id="51028"/>
    <lineage>
        <taxon>Eukaryota</taxon>
        <taxon>Metazoa</taxon>
        <taxon>Ecdysozoa</taxon>
        <taxon>Nematoda</taxon>
        <taxon>Chromadorea</taxon>
        <taxon>Rhabditida</taxon>
        <taxon>Spirurina</taxon>
        <taxon>Oxyuridomorpha</taxon>
        <taxon>Oxyuroidea</taxon>
        <taxon>Oxyuridae</taxon>
        <taxon>Enterobius</taxon>
    </lineage>
</organism>
<dbReference type="PANTHER" id="PTHR45625">
    <property type="entry name" value="PEPTIDYL-PROLYL CIS-TRANS ISOMERASE-RELATED"/>
    <property type="match status" value="1"/>
</dbReference>
<reference evidence="8 9" key="2">
    <citation type="submission" date="2018-10" db="EMBL/GenBank/DDBJ databases">
        <authorList>
            <consortium name="Pathogen Informatics"/>
        </authorList>
    </citation>
    <scope>NUCLEOTIDE SEQUENCE [LARGE SCALE GENOMIC DNA]</scope>
</reference>
<dbReference type="InterPro" id="IPR015943">
    <property type="entry name" value="WD40/YVTN_repeat-like_dom_sf"/>
</dbReference>
<dbReference type="EMBL" id="UXUI01009054">
    <property type="protein sequence ID" value="VDD92961.1"/>
    <property type="molecule type" value="Genomic_DNA"/>
</dbReference>
<dbReference type="InterPro" id="IPR001680">
    <property type="entry name" value="WD40_rpt"/>
</dbReference>
<sequence>MKVEAEGIRKQFLTAVFPLEVTDYKVLGLLFEETYLRAIPRATQYEKSFMHRDTVSHVIATATDFIITASVDGHLKFWKKKHGEGIEFVKHFRCHLHAFKHITVNHNGTLMSTVCKEDKSLKIFDVPNFDMINMFKLDFAPETACWIHQGYDVIQALAVSDSESGRIIIFDGKGDNEPIHIIEKMHYLPVKLMEYNFVYDCTISIDSGGMIEYWSGPKHDYGFPKNVNWVYKTDTDLYEFVKIKSPPRCLVCSQNGRIFAAFGADRRIRIFNFETGKLFKVIDETLQSYIDQAKLNKNFGIQNMEWNRRMALERELDRDETTFQHLVICFDETSNFLLYPTPVGVKVLNLVTEEVTREIGKSENLRLIGVSLCRAVPNVNDQLQGAAATIDMVAAENPNLNKTDPDPMLVACAYRKSRFYLFTNTEPFSTEGSEENDAIGMGRDVFNEKPKKEDVITAVEVNKAVIHTSYGDIHVKLFPNECPKTVENFCTHARRGYYNGLTFHRVIRSFMIQTGDPTGKGTGGQSIWGEDFEDEFHPRLRHDKPYMVSMANAGPNTNGSQFFITVCPADWLDGKNTLFGQVTEGFSVVQKISQVNTYEKSGRPKEEINIISVTLK</sequence>
<proteinExistence type="predicted"/>
<keyword evidence="4" id="KW-0677">Repeat</keyword>
<evidence type="ECO:0000256" key="3">
    <source>
        <dbReference type="ARBA" id="ARBA00022574"/>
    </source>
</evidence>
<dbReference type="STRING" id="51028.A0A0N4VCD6"/>
<accession>A0A0N4VCD6</accession>
<dbReference type="Gene3D" id="2.40.100.10">
    <property type="entry name" value="Cyclophilin-like"/>
    <property type="match status" value="1"/>
</dbReference>
<feature type="domain" description="PPIase cyclophilin-type" evidence="7">
    <location>
        <begin position="460"/>
        <end position="615"/>
    </location>
</feature>
<keyword evidence="9" id="KW-1185">Reference proteome</keyword>
<dbReference type="PROSITE" id="PS00170">
    <property type="entry name" value="CSA_PPIASE_1"/>
    <property type="match status" value="1"/>
</dbReference>
<evidence type="ECO:0000313" key="9">
    <source>
        <dbReference type="Proteomes" id="UP000274131"/>
    </source>
</evidence>
<evidence type="ECO:0000256" key="2">
    <source>
        <dbReference type="ARBA" id="ARBA00013194"/>
    </source>
</evidence>
<dbReference type="Proteomes" id="UP000274131">
    <property type="component" value="Unassembled WGS sequence"/>
</dbReference>
<evidence type="ECO:0000259" key="7">
    <source>
        <dbReference type="PROSITE" id="PS50072"/>
    </source>
</evidence>
<dbReference type="Gene3D" id="2.130.10.10">
    <property type="entry name" value="YVTN repeat-like/Quinoprotein amine dehydrogenase"/>
    <property type="match status" value="1"/>
</dbReference>
<dbReference type="InterPro" id="IPR044666">
    <property type="entry name" value="Cyclophilin_A-like"/>
</dbReference>
<dbReference type="GO" id="GO:0005634">
    <property type="term" value="C:nucleus"/>
    <property type="evidence" value="ECO:0007669"/>
    <property type="project" value="UniProtKB-ARBA"/>
</dbReference>